<dbReference type="InterPro" id="IPR003607">
    <property type="entry name" value="HD/PDEase_dom"/>
</dbReference>
<name>A0A1M5Z9Z1_9VIBR</name>
<feature type="domain" description="HD/PDEase" evidence="1">
    <location>
        <begin position="22"/>
        <end position="139"/>
    </location>
</feature>
<evidence type="ECO:0000313" key="3">
    <source>
        <dbReference type="Proteomes" id="UP000184608"/>
    </source>
</evidence>
<dbReference type="Gene3D" id="1.10.3210.50">
    <property type="match status" value="1"/>
</dbReference>
<sequence>MNLIETFENQLITWIQAEMTQDPAHDINHVLRVVKTARQLCHTEQAQAEVVLPAAYLHDCFAYPKDHPDRSQSSAIAADKAVSFLASAGYPSQYHQAIHHAIVAHSFSANVKPQTLEAMIVQDADRLDSLGAIGIARTMLVGGGLQRSLYLAEDPFCQSRSPDDGTYIIDHFYTKLLLLESTMNTASAKAEARIRTAWMTQYLQQLGHEIGHDNGGE</sequence>
<dbReference type="Proteomes" id="UP000184608">
    <property type="component" value="Unassembled WGS sequence"/>
</dbReference>
<dbReference type="SMART" id="SM00471">
    <property type="entry name" value="HDc"/>
    <property type="match status" value="1"/>
</dbReference>
<keyword evidence="3" id="KW-1185">Reference proteome</keyword>
<organism evidence="2 3">
    <name type="scientific">Vibrio aerogenes CECT 7868</name>
    <dbReference type="NCBI Taxonomy" id="1216006"/>
    <lineage>
        <taxon>Bacteria</taxon>
        <taxon>Pseudomonadati</taxon>
        <taxon>Pseudomonadota</taxon>
        <taxon>Gammaproteobacteria</taxon>
        <taxon>Vibrionales</taxon>
        <taxon>Vibrionaceae</taxon>
        <taxon>Vibrio</taxon>
    </lineage>
</organism>
<evidence type="ECO:0000313" key="2">
    <source>
        <dbReference type="EMBL" id="SHI21066.1"/>
    </source>
</evidence>
<dbReference type="AlphaFoldDB" id="A0A1M5Z9Z1"/>
<accession>A0A1M5Z9Z1</accession>
<dbReference type="InterPro" id="IPR006674">
    <property type="entry name" value="HD_domain"/>
</dbReference>
<gene>
    <name evidence="2" type="ORF">VA7868_02475</name>
</gene>
<dbReference type="STRING" id="1216006.VA7868_02475"/>
<dbReference type="EMBL" id="FQXZ01000026">
    <property type="protein sequence ID" value="SHI21066.1"/>
    <property type="molecule type" value="Genomic_DNA"/>
</dbReference>
<evidence type="ECO:0000259" key="1">
    <source>
        <dbReference type="SMART" id="SM00471"/>
    </source>
</evidence>
<reference evidence="2 3" key="1">
    <citation type="submission" date="2016-11" db="EMBL/GenBank/DDBJ databases">
        <authorList>
            <person name="Jaros S."/>
            <person name="Januszkiewicz K."/>
            <person name="Wedrychowicz H."/>
        </authorList>
    </citation>
    <scope>NUCLEOTIDE SEQUENCE [LARGE SCALE GENOMIC DNA]</scope>
    <source>
        <strain evidence="2 3">CECT 7868</strain>
    </source>
</reference>
<dbReference type="SUPFAM" id="SSF109604">
    <property type="entry name" value="HD-domain/PDEase-like"/>
    <property type="match status" value="1"/>
</dbReference>
<protein>
    <submittedName>
        <fullName evidence="2">Putative hydrolase</fullName>
    </submittedName>
</protein>
<dbReference type="CDD" id="cd00077">
    <property type="entry name" value="HDc"/>
    <property type="match status" value="1"/>
</dbReference>
<proteinExistence type="predicted"/>
<dbReference type="PANTHER" id="PTHR33594:SF1">
    <property type="entry name" value="HD_PDEASE DOMAIN-CONTAINING PROTEIN"/>
    <property type="match status" value="1"/>
</dbReference>
<dbReference type="GO" id="GO:0016787">
    <property type="term" value="F:hydrolase activity"/>
    <property type="evidence" value="ECO:0007669"/>
    <property type="project" value="UniProtKB-KW"/>
</dbReference>
<dbReference type="PANTHER" id="PTHR33594">
    <property type="entry name" value="SUPERFAMILY HYDROLASE, PUTATIVE (AFU_ORTHOLOGUE AFUA_1G03035)-RELATED"/>
    <property type="match status" value="1"/>
</dbReference>
<dbReference type="Pfam" id="PF01966">
    <property type="entry name" value="HD"/>
    <property type="match status" value="1"/>
</dbReference>
<keyword evidence="2" id="KW-0378">Hydrolase</keyword>